<dbReference type="InterPro" id="IPR027417">
    <property type="entry name" value="P-loop_NTPase"/>
</dbReference>
<keyword evidence="4" id="KW-0547">Nucleotide-binding</keyword>
<keyword evidence="12" id="KW-1185">Reference proteome</keyword>
<keyword evidence="3 8" id="KW-0812">Transmembrane</keyword>
<evidence type="ECO:0000256" key="5">
    <source>
        <dbReference type="ARBA" id="ARBA00022840"/>
    </source>
</evidence>
<feature type="transmembrane region" description="Helical" evidence="8">
    <location>
        <begin position="110"/>
        <end position="132"/>
    </location>
</feature>
<dbReference type="Pfam" id="PF00005">
    <property type="entry name" value="ABC_tran"/>
    <property type="match status" value="1"/>
</dbReference>
<dbReference type="SUPFAM" id="SSF52540">
    <property type="entry name" value="P-loop containing nucleoside triphosphate hydrolases"/>
    <property type="match status" value="1"/>
</dbReference>
<reference evidence="11 12" key="1">
    <citation type="submission" date="2020-02" db="EMBL/GenBank/DDBJ databases">
        <title>Sequencing the genomes of 1000 actinobacteria strains.</title>
        <authorList>
            <person name="Klenk H.-P."/>
        </authorList>
    </citation>
    <scope>NUCLEOTIDE SEQUENCE [LARGE SCALE GENOMIC DNA]</scope>
    <source>
        <strain evidence="11 12">DSM 19609</strain>
    </source>
</reference>
<evidence type="ECO:0000256" key="3">
    <source>
        <dbReference type="ARBA" id="ARBA00022692"/>
    </source>
</evidence>
<name>A0ABX0SEC9_9ACTN</name>
<proteinExistence type="inferred from homology"/>
<dbReference type="PROSITE" id="PS50893">
    <property type="entry name" value="ABC_TRANSPORTER_2"/>
    <property type="match status" value="1"/>
</dbReference>
<evidence type="ECO:0000256" key="1">
    <source>
        <dbReference type="ARBA" id="ARBA00004141"/>
    </source>
</evidence>
<dbReference type="Gene3D" id="3.40.50.300">
    <property type="entry name" value="P-loop containing nucleotide triphosphate hydrolases"/>
    <property type="match status" value="1"/>
</dbReference>
<dbReference type="SUPFAM" id="SSF161098">
    <property type="entry name" value="MetI-like"/>
    <property type="match status" value="1"/>
</dbReference>
<keyword evidence="6 8" id="KW-1133">Transmembrane helix</keyword>
<dbReference type="PROSITE" id="PS00211">
    <property type="entry name" value="ABC_TRANSPORTER_1"/>
    <property type="match status" value="1"/>
</dbReference>
<dbReference type="InterPro" id="IPR017871">
    <property type="entry name" value="ABC_transporter-like_CS"/>
</dbReference>
<dbReference type="CDD" id="cd06261">
    <property type="entry name" value="TM_PBP2"/>
    <property type="match status" value="1"/>
</dbReference>
<evidence type="ECO:0000256" key="6">
    <source>
        <dbReference type="ARBA" id="ARBA00022989"/>
    </source>
</evidence>
<evidence type="ECO:0000313" key="12">
    <source>
        <dbReference type="Proteomes" id="UP000749311"/>
    </source>
</evidence>
<dbReference type="InterPro" id="IPR050166">
    <property type="entry name" value="ABC_transporter_ATP-bind"/>
</dbReference>
<dbReference type="CDD" id="cd03293">
    <property type="entry name" value="ABC_NrtD_SsuB_transporters"/>
    <property type="match status" value="1"/>
</dbReference>
<feature type="domain" description="ABC transmembrane type-1" evidence="10">
    <location>
        <begin position="68"/>
        <end position="252"/>
    </location>
</feature>
<evidence type="ECO:0000259" key="9">
    <source>
        <dbReference type="PROSITE" id="PS50893"/>
    </source>
</evidence>
<dbReference type="Gene3D" id="1.10.3720.10">
    <property type="entry name" value="MetI-like"/>
    <property type="match status" value="1"/>
</dbReference>
<evidence type="ECO:0000256" key="4">
    <source>
        <dbReference type="ARBA" id="ARBA00022741"/>
    </source>
</evidence>
<feature type="transmembrane region" description="Helical" evidence="8">
    <location>
        <begin position="20"/>
        <end position="44"/>
    </location>
</feature>
<comment type="caution">
    <text evidence="11">The sequence shown here is derived from an EMBL/GenBank/DDBJ whole genome shotgun (WGS) entry which is preliminary data.</text>
</comment>
<evidence type="ECO:0000256" key="8">
    <source>
        <dbReference type="RuleBase" id="RU363032"/>
    </source>
</evidence>
<feature type="transmembrane region" description="Helical" evidence="8">
    <location>
        <begin position="233"/>
        <end position="258"/>
    </location>
</feature>
<gene>
    <name evidence="11" type="ORF">FB473_001380</name>
</gene>
<dbReference type="EMBL" id="JAAMOZ010000001">
    <property type="protein sequence ID" value="NIH56735.1"/>
    <property type="molecule type" value="Genomic_DNA"/>
</dbReference>
<keyword evidence="5" id="KW-0067">ATP-binding</keyword>
<keyword evidence="7 8" id="KW-0472">Membrane</keyword>
<dbReference type="PANTHER" id="PTHR42788:SF2">
    <property type="entry name" value="ABC TRANSPORTER ATP-BINDING PROTEIN"/>
    <property type="match status" value="1"/>
</dbReference>
<dbReference type="PANTHER" id="PTHR42788">
    <property type="entry name" value="TAURINE IMPORT ATP-BINDING PROTEIN-RELATED"/>
    <property type="match status" value="1"/>
</dbReference>
<protein>
    <submittedName>
        <fullName evidence="11">ABC-type nitrate/sulfonate/bicarbonate transport system ATPase subunit/ABC-type nitrate/sulfonate/bicarbonate transport system permease component</fullName>
    </submittedName>
</protein>
<dbReference type="InterPro" id="IPR003593">
    <property type="entry name" value="AAA+_ATPase"/>
</dbReference>
<dbReference type="PROSITE" id="PS50928">
    <property type="entry name" value="ABC_TM1"/>
    <property type="match status" value="1"/>
</dbReference>
<dbReference type="InterPro" id="IPR000515">
    <property type="entry name" value="MetI-like"/>
</dbReference>
<comment type="similarity">
    <text evidence="8">Belongs to the binding-protein-dependent transport system permease family.</text>
</comment>
<comment type="subcellular location">
    <subcellularLocation>
        <location evidence="8">Cell membrane</location>
        <topology evidence="8">Multi-pass membrane protein</topology>
    </subcellularLocation>
    <subcellularLocation>
        <location evidence="1">Membrane</location>
        <topology evidence="1">Multi-pass membrane protein</topology>
    </subcellularLocation>
</comment>
<dbReference type="Pfam" id="PF00528">
    <property type="entry name" value="BPD_transp_1"/>
    <property type="match status" value="1"/>
</dbReference>
<keyword evidence="2 8" id="KW-0813">Transport</keyword>
<feature type="transmembrane region" description="Helical" evidence="8">
    <location>
        <begin position="138"/>
        <end position="157"/>
    </location>
</feature>
<dbReference type="SMART" id="SM00382">
    <property type="entry name" value="AAA"/>
    <property type="match status" value="1"/>
</dbReference>
<dbReference type="RefSeq" id="WP_167165890.1">
    <property type="nucleotide sequence ID" value="NZ_BAAAOO010000015.1"/>
</dbReference>
<sequence length="546" mass="57402">MSDDRRPRRPGPSTGARAQWPGGALAAVVLLGVVIVWQLVVTVFEVRPRVLPSPTRIVTAAMADLPKLGRAVGVTATEALTGLVLGTVIGVAVAYCLFASSVLERALYPVLVLSQAVPLIAVAPLVIIWFGFEMGSKALVVALYAVFPVAVALLRGLKRVPPAQISATRTLGASRMWILLSVRTPHAATHFFSGLRIAATYAPATAATAEFLGARAGLGVYLLSAQASFRTDLVFAAAVALTALTLLLFGVVAALEWLSAPRRFRRASAPSPPGEPAEHPATPAPAVRTERLARDFVAGRTRVAALDGVSLEIGSGEFVAVVGPSGCGKTTLLNILAGLDEPTAGRVLVDGRPVPSLLGVAAYMPQQDSLLPWRTAAGNVAVAAELSGRSRRSADDAARRSLTDFGLGEFTEALPEELSGGMRSRVAFIRTAATHRGLLLLDEPFAALDSITRSTLQTWLSAASVGRTSVLVTHDIGEAVFLADTVVVLSPRPGQVVGTVTVGFERPRSPALRRDERYFRLCAEVSSLLALPAGTDTNTPMERTNI</sequence>
<dbReference type="InterPro" id="IPR003439">
    <property type="entry name" value="ABC_transporter-like_ATP-bd"/>
</dbReference>
<evidence type="ECO:0000259" key="10">
    <source>
        <dbReference type="PROSITE" id="PS50928"/>
    </source>
</evidence>
<dbReference type="Proteomes" id="UP000749311">
    <property type="component" value="Unassembled WGS sequence"/>
</dbReference>
<evidence type="ECO:0000256" key="7">
    <source>
        <dbReference type="ARBA" id="ARBA00023136"/>
    </source>
</evidence>
<evidence type="ECO:0000313" key="11">
    <source>
        <dbReference type="EMBL" id="NIH56735.1"/>
    </source>
</evidence>
<evidence type="ECO:0000256" key="2">
    <source>
        <dbReference type="ARBA" id="ARBA00022448"/>
    </source>
</evidence>
<accession>A0ABX0SEC9</accession>
<organism evidence="11 12">
    <name type="scientific">Brooklawnia cerclae</name>
    <dbReference type="NCBI Taxonomy" id="349934"/>
    <lineage>
        <taxon>Bacteria</taxon>
        <taxon>Bacillati</taxon>
        <taxon>Actinomycetota</taxon>
        <taxon>Actinomycetes</taxon>
        <taxon>Propionibacteriales</taxon>
        <taxon>Propionibacteriaceae</taxon>
        <taxon>Brooklawnia</taxon>
    </lineage>
</organism>
<feature type="domain" description="ABC transporter" evidence="9">
    <location>
        <begin position="287"/>
        <end position="516"/>
    </location>
</feature>
<feature type="transmembrane region" description="Helical" evidence="8">
    <location>
        <begin position="79"/>
        <end position="98"/>
    </location>
</feature>
<dbReference type="InterPro" id="IPR035906">
    <property type="entry name" value="MetI-like_sf"/>
</dbReference>